<gene>
    <name evidence="4" type="ORF">ETD96_20000</name>
</gene>
<name>A0A5S4GVK2_9ACTN</name>
<evidence type="ECO:0000313" key="5">
    <source>
        <dbReference type="Proteomes" id="UP000305238"/>
    </source>
</evidence>
<evidence type="ECO:0000256" key="1">
    <source>
        <dbReference type="SAM" id="MobiDB-lite"/>
    </source>
</evidence>
<dbReference type="EMBL" id="VCKZ01000142">
    <property type="protein sequence ID" value="TMR36789.1"/>
    <property type="molecule type" value="Genomic_DNA"/>
</dbReference>
<dbReference type="Pfam" id="PF19803">
    <property type="entry name" value="DUF6286"/>
    <property type="match status" value="1"/>
</dbReference>
<keyword evidence="2" id="KW-1133">Transmembrane helix</keyword>
<feature type="compositionally biased region" description="Basic and acidic residues" evidence="1">
    <location>
        <begin position="14"/>
        <end position="24"/>
    </location>
</feature>
<feature type="transmembrane region" description="Helical" evidence="2">
    <location>
        <begin position="34"/>
        <end position="60"/>
    </location>
</feature>
<accession>A0A5S4GVK2</accession>
<dbReference type="AlphaFoldDB" id="A0A5S4GVK2"/>
<comment type="caution">
    <text evidence="4">The sequence shown here is derived from an EMBL/GenBank/DDBJ whole genome shotgun (WGS) entry which is preliminary data.</text>
</comment>
<dbReference type="RefSeq" id="WP_138637993.1">
    <property type="nucleotide sequence ID" value="NZ_JASWDG010000013.1"/>
</dbReference>
<feature type="region of interest" description="Disordered" evidence="1">
    <location>
        <begin position="1"/>
        <end position="24"/>
    </location>
</feature>
<evidence type="ECO:0000313" key="4">
    <source>
        <dbReference type="EMBL" id="TMR36789.1"/>
    </source>
</evidence>
<organism evidence="4 5">
    <name type="scientific">Actinomadura geliboluensis</name>
    <dbReference type="NCBI Taxonomy" id="882440"/>
    <lineage>
        <taxon>Bacteria</taxon>
        <taxon>Bacillati</taxon>
        <taxon>Actinomycetota</taxon>
        <taxon>Actinomycetes</taxon>
        <taxon>Streptosporangiales</taxon>
        <taxon>Thermomonosporaceae</taxon>
        <taxon>Actinomadura</taxon>
    </lineage>
</organism>
<sequence length="200" mass="21486">MTEQAGARPAVEPRAAETRKADRAARHAFRSRRVVPAVAGALLMAAAGVLTAIEVITAALDRPAHIFPYGWVRSANWDDWYVLAIFAALALIGVCFVLAALLPGASRIVPLHGRDPSLLMGVSRRGLKRAVATAAEGASGVSGVQRVRLGRRRVMVVAETPVREPAGLDEGVTEAVRDRLDRLRPLPTRSVAVRIKHREA</sequence>
<feature type="transmembrane region" description="Helical" evidence="2">
    <location>
        <begin position="80"/>
        <end position="102"/>
    </location>
</feature>
<feature type="domain" description="DUF6286" evidence="3">
    <location>
        <begin position="91"/>
        <end position="196"/>
    </location>
</feature>
<reference evidence="4 5" key="1">
    <citation type="submission" date="2019-05" db="EMBL/GenBank/DDBJ databases">
        <title>Draft genome sequence of Actinomadura geliboluensis A8036.</title>
        <authorList>
            <person name="Saricaoglu S."/>
            <person name="Isik K."/>
        </authorList>
    </citation>
    <scope>NUCLEOTIDE SEQUENCE [LARGE SCALE GENOMIC DNA]</scope>
    <source>
        <strain evidence="4 5">A8036</strain>
    </source>
</reference>
<evidence type="ECO:0000256" key="2">
    <source>
        <dbReference type="SAM" id="Phobius"/>
    </source>
</evidence>
<proteinExistence type="predicted"/>
<evidence type="ECO:0000259" key="3">
    <source>
        <dbReference type="Pfam" id="PF19803"/>
    </source>
</evidence>
<keyword evidence="2" id="KW-0472">Membrane</keyword>
<protein>
    <recommendedName>
        <fullName evidence="3">DUF6286 domain-containing protein</fullName>
    </recommendedName>
</protein>
<dbReference type="Proteomes" id="UP000305238">
    <property type="component" value="Unassembled WGS sequence"/>
</dbReference>
<keyword evidence="5" id="KW-1185">Reference proteome</keyword>
<dbReference type="OrthoDB" id="3529404at2"/>
<dbReference type="InterPro" id="IPR046253">
    <property type="entry name" value="DUF6286"/>
</dbReference>
<keyword evidence="2" id="KW-0812">Transmembrane</keyword>